<keyword evidence="2 3" id="KW-0342">GTP-binding</keyword>
<dbReference type="GO" id="GO:0005525">
    <property type="term" value="F:GTP binding"/>
    <property type="evidence" value="ECO:0007669"/>
    <property type="project" value="UniProtKB-KW"/>
</dbReference>
<dbReference type="AlphaFoldDB" id="A0A0B2V980"/>
<organism evidence="4 5">
    <name type="scientific">Toxocara canis</name>
    <name type="common">Canine roundworm</name>
    <dbReference type="NCBI Taxonomy" id="6265"/>
    <lineage>
        <taxon>Eukaryota</taxon>
        <taxon>Metazoa</taxon>
        <taxon>Ecdysozoa</taxon>
        <taxon>Nematoda</taxon>
        <taxon>Chromadorea</taxon>
        <taxon>Rhabditida</taxon>
        <taxon>Spirurina</taxon>
        <taxon>Ascaridomorpha</taxon>
        <taxon>Ascaridoidea</taxon>
        <taxon>Toxocaridae</taxon>
        <taxon>Toxocara</taxon>
    </lineage>
</organism>
<feature type="binding site" evidence="3">
    <location>
        <begin position="72"/>
        <end position="75"/>
    </location>
    <ligand>
        <name>GTP</name>
        <dbReference type="ChEBI" id="CHEBI:37565"/>
    </ligand>
</feature>
<dbReference type="Gene3D" id="3.40.50.300">
    <property type="entry name" value="P-loop containing nucleotide triphosphate hydrolases"/>
    <property type="match status" value="1"/>
</dbReference>
<evidence type="ECO:0000313" key="4">
    <source>
        <dbReference type="EMBL" id="KHN78059.1"/>
    </source>
</evidence>
<keyword evidence="1 3" id="KW-0547">Nucleotide-binding</keyword>
<accession>A0A0B2V980</accession>
<dbReference type="InterPro" id="IPR006689">
    <property type="entry name" value="Small_GTPase_ARF/SAR"/>
</dbReference>
<evidence type="ECO:0000256" key="1">
    <source>
        <dbReference type="ARBA" id="ARBA00022741"/>
    </source>
</evidence>
<protein>
    <submittedName>
        <fullName evidence="4">ADP-ribosylation factor-like protein 1</fullName>
    </submittedName>
</protein>
<dbReference type="Proteomes" id="UP000031036">
    <property type="component" value="Unassembled WGS sequence"/>
</dbReference>
<dbReference type="EMBL" id="JPKZ01002185">
    <property type="protein sequence ID" value="KHN78059.1"/>
    <property type="molecule type" value="Genomic_DNA"/>
</dbReference>
<evidence type="ECO:0000256" key="3">
    <source>
        <dbReference type="PIRSR" id="PIRSR606689-1"/>
    </source>
</evidence>
<proteinExistence type="predicted"/>
<name>A0A0B2V980_TOXCA</name>
<keyword evidence="5" id="KW-1185">Reference proteome</keyword>
<dbReference type="STRING" id="6265.A0A0B2V980"/>
<evidence type="ECO:0000313" key="5">
    <source>
        <dbReference type="Proteomes" id="UP000031036"/>
    </source>
</evidence>
<dbReference type="GO" id="GO:0003924">
    <property type="term" value="F:GTPase activity"/>
    <property type="evidence" value="ECO:0007669"/>
    <property type="project" value="InterPro"/>
</dbReference>
<evidence type="ECO:0000256" key="2">
    <source>
        <dbReference type="ARBA" id="ARBA00023134"/>
    </source>
</evidence>
<dbReference type="Pfam" id="PF00025">
    <property type="entry name" value="Arf"/>
    <property type="match status" value="1"/>
</dbReference>
<sequence length="144" mass="16472">MRAHQKIWRFHEVTTFELFILDLKNSDLQLGDVLAIVATIGFNVEEALKSQVPATYVEGREPKRVVLFVLANEHDTADWLAVGDVHHALVLDASRTRTFQIFKISPRNGEGLHEAKEWLALATFHVLFPFFGHKTSSEFRRTSE</sequence>
<dbReference type="InterPro" id="IPR027417">
    <property type="entry name" value="P-loop_NTPase"/>
</dbReference>
<reference evidence="4 5" key="1">
    <citation type="submission" date="2014-11" db="EMBL/GenBank/DDBJ databases">
        <title>Genetic blueprint of the zoonotic pathogen Toxocara canis.</title>
        <authorList>
            <person name="Zhu X.-Q."/>
            <person name="Korhonen P.K."/>
            <person name="Cai H."/>
            <person name="Young N.D."/>
            <person name="Nejsum P."/>
            <person name="von Samson-Himmelstjerna G."/>
            <person name="Boag P.R."/>
            <person name="Tan P."/>
            <person name="Li Q."/>
            <person name="Min J."/>
            <person name="Yang Y."/>
            <person name="Wang X."/>
            <person name="Fang X."/>
            <person name="Hall R.S."/>
            <person name="Hofmann A."/>
            <person name="Sternberg P.W."/>
            <person name="Jex A.R."/>
            <person name="Gasser R.B."/>
        </authorList>
    </citation>
    <scope>NUCLEOTIDE SEQUENCE [LARGE SCALE GENOMIC DNA]</scope>
    <source>
        <strain evidence="4">PN_DK_2014</strain>
    </source>
</reference>
<comment type="caution">
    <text evidence="4">The sequence shown here is derived from an EMBL/GenBank/DDBJ whole genome shotgun (WGS) entry which is preliminary data.</text>
</comment>
<gene>
    <name evidence="4" type="primary">arl-1</name>
    <name evidence="4" type="ORF">Tcan_09265</name>
</gene>